<reference evidence="2" key="1">
    <citation type="journal article" date="2020" name="Nature">
        <title>Giant virus diversity and host interactions through global metagenomics.</title>
        <authorList>
            <person name="Schulz F."/>
            <person name="Roux S."/>
            <person name="Paez-Espino D."/>
            <person name="Jungbluth S."/>
            <person name="Walsh D.A."/>
            <person name="Denef V.J."/>
            <person name="McMahon K.D."/>
            <person name="Konstantinidis K.T."/>
            <person name="Eloe-Fadrosh E.A."/>
            <person name="Kyrpides N.C."/>
            <person name="Woyke T."/>
        </authorList>
    </citation>
    <scope>NUCLEOTIDE SEQUENCE</scope>
    <source>
        <strain evidence="2">GVMAG-M-3300020595-32</strain>
    </source>
</reference>
<feature type="compositionally biased region" description="Acidic residues" evidence="1">
    <location>
        <begin position="1527"/>
        <end position="1548"/>
    </location>
</feature>
<sequence length="1554" mass="181537">MEEELFLKTIKPTTNETYAILLDKVKDSFVAEVIEINESESYAIFKTDADKELKFLLNYDDLILKSDGNYEILDIERVIAFDLNILKDDIQQLEKQLTSDIVDGLDISLEEINEKEKVYTKVEIREDLLSSLIHSFNGYDNLQIIKNLNDTVDNLIELINKEDKPVYLYNINNDRALPKWLTPVVDNPMKQYGNIEGLIEFFDINEQEQLQFNQLNQMLYQSQRPIEPSLSDVGYTTNKVSTYLRDCLTNSTCISSQGSYSYDMRKNKNNTGTQIDNNINIIHPADSLNVVGLLYLSDTELRHTLPYNYNLFTLNELVFLNSINKLLPYKTLKDSMITSLSLTDDFVLDEINQNIFYTFTKRYETKEEFIDILKKITPSTKQLIDNMSRELRATILNYKDFKTHCIQYEIDPYCLESGDIKLVNELISDNVKRYLDYNSSLKEITIDEVLPKLPLELKMKMALSSILSMTNIPLRNEYIQKYIKIYTRSASGPDEDNLWLYNKYTNQRVLCKHYELLSIYHSNKDAFNSMITVYGGAAADGVIHCKNCGEYLCNEEFSLFEGFSDEQPSSSRDELIEDIDLLKEYKEDDILLVKLIASSIGTNLKEEDIQLVLEIYKNISNDILANVRYKSKNITVTDEHPRIKEIRKKYVKDKNKKKLISEEVNNFQLYIKNTNKIIIILSLCILVIQSAVPSYEIKKGKSISFIEFNDSNSLETVNYNMKYIDLCIHNTVKLCSNYKSDGLWNHYRLLSEESKTYDVLDLRKQIFNTIKYFVSPQYPKIQDKLVSYRTHLLSSHNVYVNYEWPTFKPLVKGELSTTVNTVLEEKDKDFKDYYILNYNNYPVENVSLITDIDTSKNIQPYELVNLDVSEIMVNKAFLLLFGISVSNYGRIQQINHSIDIHIERFLQTVQRKEEMIAIFKKYKWESSSKTGGLSYKTLRTKIIPEIISTYLKIDTDLSPCFSNEKVCNQFIHTNVNNYDLHLLKSRSKRIYNYKPFIVYPQASFEELSDEFKEKLFKRYCKDPSDKIIKRFINNDYLGKYLLPIDGEIEDNTTIYENNLRIEESNFKEIMKAVQCGLPIKKFIKPKYYVLDDYNVDIHNVSSETVYNLLRVLQVNSLDLSDENPIITLFVNIVGKDNYDTNEVLSIQRDINKSVSELSLDELISSCSRFISNVGREVKMLKRFENIFINTTTNININEEERKLLVGNGFKYKNMRESDVSKVFNMFLKGEKLTTDLCFHYLYTIELLIARLSFNYQADPKISKFWKLRVNDKQTMNNYMKNNYALLHQDIFRRDSSYKGFFNYHESLLFQVLHDYIKPYLKNIDTIKVTDLKLINPVINMIISKYVLILSLSKLIEFYDKLKSEDDEVISALETKYLSVEEEFNLYVCINTLEKFIMDLFINIFEVHYDSRWVVSNLDSDDLSKRLSKQKEKEKQQIIQNLDTMSDEKRASTVELQKIGVVSMYHQSVKANEGRVIDEYSSVDEGYDEIDNKEIVDAAISVSTGELTDLPVLGNLDTVQEEGYYDENDFNEEGETGDELQEFDQEELLDNSFEL</sequence>
<accession>A0A6C0CFS3</accession>
<feature type="region of interest" description="Disordered" evidence="1">
    <location>
        <begin position="1527"/>
        <end position="1554"/>
    </location>
</feature>
<proteinExistence type="predicted"/>
<dbReference type="EMBL" id="MN739397">
    <property type="protein sequence ID" value="QHT02690.1"/>
    <property type="molecule type" value="Genomic_DNA"/>
</dbReference>
<protein>
    <submittedName>
        <fullName evidence="2">Uncharacterized protein</fullName>
    </submittedName>
</protein>
<organism evidence="2">
    <name type="scientific">viral metagenome</name>
    <dbReference type="NCBI Taxonomy" id="1070528"/>
    <lineage>
        <taxon>unclassified sequences</taxon>
        <taxon>metagenomes</taxon>
        <taxon>organismal metagenomes</taxon>
    </lineage>
</organism>
<evidence type="ECO:0000313" key="2">
    <source>
        <dbReference type="EMBL" id="QHT02690.1"/>
    </source>
</evidence>
<evidence type="ECO:0000256" key="1">
    <source>
        <dbReference type="SAM" id="MobiDB-lite"/>
    </source>
</evidence>
<name>A0A6C0CFS3_9ZZZZ</name>